<dbReference type="GO" id="GO:0016279">
    <property type="term" value="F:protein-lysine N-methyltransferase activity"/>
    <property type="evidence" value="ECO:0007669"/>
    <property type="project" value="TreeGrafter"/>
</dbReference>
<comment type="similarity">
    <text evidence="4">Belongs to the class V-like SAM-binding methyltransferase superfamily. SETD3 actin-histidine methyltransferase family.</text>
</comment>
<evidence type="ECO:0000313" key="6">
    <source>
        <dbReference type="EMBL" id="KAF7280986.1"/>
    </source>
</evidence>
<dbReference type="PANTHER" id="PTHR13271:SF47">
    <property type="entry name" value="ACTIN-HISTIDINE N-METHYLTRANSFERASE"/>
    <property type="match status" value="1"/>
</dbReference>
<protein>
    <recommendedName>
        <fullName evidence="4">protein-histidine N-methyltransferase</fullName>
        <ecNumber evidence="4">2.1.1.85</ecNumber>
    </recommendedName>
</protein>
<reference evidence="6" key="1">
    <citation type="submission" date="2020-08" db="EMBL/GenBank/DDBJ databases">
        <title>Genome sequencing and assembly of the red palm weevil Rhynchophorus ferrugineus.</title>
        <authorList>
            <person name="Dias G.B."/>
            <person name="Bergman C.M."/>
            <person name="Manee M."/>
        </authorList>
    </citation>
    <scope>NUCLEOTIDE SEQUENCE</scope>
    <source>
        <strain evidence="6">AA-2017</strain>
        <tissue evidence="6">Whole larva</tissue>
    </source>
</reference>
<accession>A0A834IKC6</accession>
<dbReference type="InterPro" id="IPR015353">
    <property type="entry name" value="Rubisco_LSMT_subst-bd"/>
</dbReference>
<keyword evidence="1 4" id="KW-0489">Methyltransferase</keyword>
<dbReference type="Gene3D" id="3.90.1410.10">
    <property type="entry name" value="set domain protein methyltransferase, domain 1"/>
    <property type="match status" value="1"/>
</dbReference>
<dbReference type="AlphaFoldDB" id="A0A834IKC6"/>
<evidence type="ECO:0000256" key="4">
    <source>
        <dbReference type="PROSITE-ProRule" id="PRU00898"/>
    </source>
</evidence>
<dbReference type="EC" id="2.1.1.85" evidence="4"/>
<dbReference type="InterPro" id="IPR050600">
    <property type="entry name" value="SETD3_SETD6_MTase"/>
</dbReference>
<keyword evidence="3 4" id="KW-0949">S-adenosyl-L-methionine</keyword>
<evidence type="ECO:0000259" key="5">
    <source>
        <dbReference type="Pfam" id="PF09273"/>
    </source>
</evidence>
<dbReference type="PROSITE" id="PS51565">
    <property type="entry name" value="SAM_MT85_SETD3"/>
    <property type="match status" value="1"/>
</dbReference>
<dbReference type="Proteomes" id="UP000625711">
    <property type="component" value="Unassembled WGS sequence"/>
</dbReference>
<feature type="domain" description="Rubisco LSMT substrate-binding" evidence="5">
    <location>
        <begin position="93"/>
        <end position="220"/>
    </location>
</feature>
<organism evidence="6 7">
    <name type="scientific">Rhynchophorus ferrugineus</name>
    <name type="common">Red palm weevil</name>
    <name type="synonym">Curculio ferrugineus</name>
    <dbReference type="NCBI Taxonomy" id="354439"/>
    <lineage>
        <taxon>Eukaryota</taxon>
        <taxon>Metazoa</taxon>
        <taxon>Ecdysozoa</taxon>
        <taxon>Arthropoda</taxon>
        <taxon>Hexapoda</taxon>
        <taxon>Insecta</taxon>
        <taxon>Pterygota</taxon>
        <taxon>Neoptera</taxon>
        <taxon>Endopterygota</taxon>
        <taxon>Coleoptera</taxon>
        <taxon>Polyphaga</taxon>
        <taxon>Cucujiformia</taxon>
        <taxon>Curculionidae</taxon>
        <taxon>Dryophthorinae</taxon>
        <taxon>Rhynchophorus</taxon>
    </lineage>
</organism>
<keyword evidence="7" id="KW-1185">Reference proteome</keyword>
<dbReference type="InterPro" id="IPR046341">
    <property type="entry name" value="SET_dom_sf"/>
</dbReference>
<comment type="caution">
    <text evidence="6">The sequence shown here is derived from an EMBL/GenBank/DDBJ whole genome shotgun (WGS) entry which is preliminary data.</text>
</comment>
<dbReference type="SUPFAM" id="SSF82199">
    <property type="entry name" value="SET domain"/>
    <property type="match status" value="1"/>
</dbReference>
<dbReference type="Pfam" id="PF09273">
    <property type="entry name" value="Rubis-subs-bind"/>
    <property type="match status" value="1"/>
</dbReference>
<sequence>MTRQNMIPSLDGSTMINALIPLWDLCNHSNGAISTDYNPQLDRSECLAFRDFKPGDQLFIFYGPRTNSDFFIHNGFVYEDNDNDLYWIRLGVSKSDPLQEKRKELLNKLGIWSTAEFSIKMGPRPIDGRLLAFIRIFNMDEGQLEHWIESEKSADLQYQECGLETSLELKSWAFLRARINLLQMSYSTTLEQDEKLLLEGALSANVQLAIKMRLCEKKILKNCLQYIDEMVHK</sequence>
<dbReference type="SUPFAM" id="SSF81822">
    <property type="entry name" value="RuBisCo LSMT C-terminal, substrate-binding domain"/>
    <property type="match status" value="1"/>
</dbReference>
<evidence type="ECO:0000256" key="2">
    <source>
        <dbReference type="ARBA" id="ARBA00022679"/>
    </source>
</evidence>
<dbReference type="OrthoDB" id="441812at2759"/>
<dbReference type="InterPro" id="IPR036464">
    <property type="entry name" value="Rubisco_LSMT_subst-bd_sf"/>
</dbReference>
<dbReference type="GO" id="GO:0018064">
    <property type="term" value="F:protein-L-histidine N-tele-methyltransferase activity"/>
    <property type="evidence" value="ECO:0007669"/>
    <property type="project" value="UniProtKB-EC"/>
</dbReference>
<gene>
    <name evidence="6" type="ORF">GWI33_005253</name>
</gene>
<name>A0A834IKC6_RHYFE</name>
<keyword evidence="2 4" id="KW-0808">Transferase</keyword>
<proteinExistence type="inferred from homology"/>
<dbReference type="GO" id="GO:0032259">
    <property type="term" value="P:methylation"/>
    <property type="evidence" value="ECO:0007669"/>
    <property type="project" value="UniProtKB-KW"/>
</dbReference>
<dbReference type="InterPro" id="IPR025785">
    <property type="entry name" value="SETD3"/>
</dbReference>
<dbReference type="PANTHER" id="PTHR13271">
    <property type="entry name" value="UNCHARACTERIZED PUTATIVE METHYLTRANSFERASE"/>
    <property type="match status" value="1"/>
</dbReference>
<evidence type="ECO:0000256" key="1">
    <source>
        <dbReference type="ARBA" id="ARBA00022603"/>
    </source>
</evidence>
<comment type="catalytic activity">
    <reaction evidence="4">
        <text>L-histidyl-[protein] + S-adenosyl-L-methionine = N(tele)-methyl-L-histidyl-[protein] + S-adenosyl-L-homocysteine + H(+)</text>
        <dbReference type="Rhea" id="RHEA:19369"/>
        <dbReference type="Rhea" id="RHEA-COMP:9745"/>
        <dbReference type="Rhea" id="RHEA-COMP:11600"/>
        <dbReference type="ChEBI" id="CHEBI:15378"/>
        <dbReference type="ChEBI" id="CHEBI:16367"/>
        <dbReference type="ChEBI" id="CHEBI:29979"/>
        <dbReference type="ChEBI" id="CHEBI:57856"/>
        <dbReference type="ChEBI" id="CHEBI:59789"/>
        <dbReference type="EC" id="2.1.1.85"/>
    </reaction>
</comment>
<dbReference type="EMBL" id="JAACXV010000264">
    <property type="protein sequence ID" value="KAF7280986.1"/>
    <property type="molecule type" value="Genomic_DNA"/>
</dbReference>
<evidence type="ECO:0000256" key="3">
    <source>
        <dbReference type="ARBA" id="ARBA00022691"/>
    </source>
</evidence>
<evidence type="ECO:0000313" key="7">
    <source>
        <dbReference type="Proteomes" id="UP000625711"/>
    </source>
</evidence>
<dbReference type="Gene3D" id="3.90.1420.10">
    <property type="entry name" value="Rubisco LSMT, substrate-binding domain"/>
    <property type="match status" value="1"/>
</dbReference>